<evidence type="ECO:0000313" key="3">
    <source>
        <dbReference type="EMBL" id="GAA0512110.1"/>
    </source>
</evidence>
<keyword evidence="4" id="KW-1185">Reference proteome</keyword>
<reference evidence="4" key="1">
    <citation type="journal article" date="2019" name="Int. J. Syst. Evol. Microbiol.">
        <title>The Global Catalogue of Microorganisms (GCM) 10K type strain sequencing project: providing services to taxonomists for standard genome sequencing and annotation.</title>
        <authorList>
            <consortium name="The Broad Institute Genomics Platform"/>
            <consortium name="The Broad Institute Genome Sequencing Center for Infectious Disease"/>
            <person name="Wu L."/>
            <person name="Ma J."/>
        </authorList>
    </citation>
    <scope>NUCLEOTIDE SEQUENCE [LARGE SCALE GENOMIC DNA]</scope>
    <source>
        <strain evidence="4">JCM 10303</strain>
    </source>
</reference>
<evidence type="ECO:0008006" key="5">
    <source>
        <dbReference type="Google" id="ProtNLM"/>
    </source>
</evidence>
<feature type="chain" id="PRO_5047123880" description="Secreted protein" evidence="2">
    <location>
        <begin position="19"/>
        <end position="116"/>
    </location>
</feature>
<feature type="signal peptide" evidence="2">
    <location>
        <begin position="1"/>
        <end position="18"/>
    </location>
</feature>
<accession>A0ABP3M6H9</accession>
<feature type="region of interest" description="Disordered" evidence="1">
    <location>
        <begin position="95"/>
        <end position="116"/>
    </location>
</feature>
<protein>
    <recommendedName>
        <fullName evidence="5">Secreted protein</fullName>
    </recommendedName>
</protein>
<comment type="caution">
    <text evidence="3">The sequence shown here is derived from an EMBL/GenBank/DDBJ whole genome shotgun (WGS) entry which is preliminary data.</text>
</comment>
<gene>
    <name evidence="3" type="ORF">GCM10009533_08670</name>
</gene>
<proteinExistence type="predicted"/>
<feature type="compositionally biased region" description="Basic residues" evidence="1">
    <location>
        <begin position="103"/>
        <end position="116"/>
    </location>
</feature>
<dbReference type="EMBL" id="BAAAGS010000004">
    <property type="protein sequence ID" value="GAA0512110.1"/>
    <property type="molecule type" value="Genomic_DNA"/>
</dbReference>
<organism evidence="3 4">
    <name type="scientific">Saccharopolyspora erythraea</name>
    <name type="common">Streptomyces erythraeus</name>
    <dbReference type="NCBI Taxonomy" id="1836"/>
    <lineage>
        <taxon>Bacteria</taxon>
        <taxon>Bacillati</taxon>
        <taxon>Actinomycetota</taxon>
        <taxon>Actinomycetes</taxon>
        <taxon>Pseudonocardiales</taxon>
        <taxon>Pseudonocardiaceae</taxon>
        <taxon>Saccharopolyspora</taxon>
    </lineage>
</organism>
<sequence>MSSIMRKVCAGVVSTAFAGGMLLGLAAPAQARVAHCLDYLATEHYDVWGEKHRPFKWACEAGEAKWWEECKNKLLDLHVAPWHATNACDRAKWGTGHHDHDKHDHHKHDHRFGFHH</sequence>
<evidence type="ECO:0000256" key="1">
    <source>
        <dbReference type="SAM" id="MobiDB-lite"/>
    </source>
</evidence>
<name>A0ABP3M6H9_SACER</name>
<evidence type="ECO:0000313" key="4">
    <source>
        <dbReference type="Proteomes" id="UP001500729"/>
    </source>
</evidence>
<dbReference type="Proteomes" id="UP001500729">
    <property type="component" value="Unassembled WGS sequence"/>
</dbReference>
<dbReference type="RefSeq" id="WP_011874825.1">
    <property type="nucleotide sequence ID" value="NZ_BAAAGS010000004.1"/>
</dbReference>
<keyword evidence="2" id="KW-0732">Signal</keyword>
<evidence type="ECO:0000256" key="2">
    <source>
        <dbReference type="SAM" id="SignalP"/>
    </source>
</evidence>